<proteinExistence type="predicted"/>
<accession>A0A645ILJ9</accession>
<gene>
    <name evidence="1" type="ORF">SDC9_198982</name>
</gene>
<sequence length="116" mass="12822">MMLKMGKIHDPAGSFVIFIYQIFELKLQNPAFLPDRIAMLAKGSVIGNKAFNIIGGHKPPFGQHDFLGQQIQIARIAVDNDGQRVVEKNKAFFGIVGAKRLVKHDIMPVTPTHGSK</sequence>
<dbReference type="AlphaFoldDB" id="A0A645ILJ9"/>
<evidence type="ECO:0000313" key="1">
    <source>
        <dbReference type="EMBL" id="MPN51339.1"/>
    </source>
</evidence>
<dbReference type="EMBL" id="VSSQ01116345">
    <property type="protein sequence ID" value="MPN51339.1"/>
    <property type="molecule type" value="Genomic_DNA"/>
</dbReference>
<name>A0A645ILJ9_9ZZZZ</name>
<comment type="caution">
    <text evidence="1">The sequence shown here is derived from an EMBL/GenBank/DDBJ whole genome shotgun (WGS) entry which is preliminary data.</text>
</comment>
<organism evidence="1">
    <name type="scientific">bioreactor metagenome</name>
    <dbReference type="NCBI Taxonomy" id="1076179"/>
    <lineage>
        <taxon>unclassified sequences</taxon>
        <taxon>metagenomes</taxon>
        <taxon>ecological metagenomes</taxon>
    </lineage>
</organism>
<reference evidence="1" key="1">
    <citation type="submission" date="2019-08" db="EMBL/GenBank/DDBJ databases">
        <authorList>
            <person name="Kucharzyk K."/>
            <person name="Murdoch R.W."/>
            <person name="Higgins S."/>
            <person name="Loffler F."/>
        </authorList>
    </citation>
    <scope>NUCLEOTIDE SEQUENCE</scope>
</reference>
<protein>
    <submittedName>
        <fullName evidence="1">Uncharacterized protein</fullName>
    </submittedName>
</protein>